<dbReference type="CDD" id="cd11875">
    <property type="entry name" value="SH3_CD2AP-like_3"/>
    <property type="match status" value="1"/>
</dbReference>
<dbReference type="Proteomes" id="UP000046393">
    <property type="component" value="Unplaced"/>
</dbReference>
<dbReference type="PANTHER" id="PTHR14167">
    <property type="entry name" value="SH3 DOMAIN-CONTAINING"/>
    <property type="match status" value="1"/>
</dbReference>
<feature type="domain" description="SH3" evidence="4">
    <location>
        <begin position="115"/>
        <end position="177"/>
    </location>
</feature>
<reference evidence="6" key="1">
    <citation type="submission" date="2017-02" db="UniProtKB">
        <authorList>
            <consortium name="WormBaseParasite"/>
        </authorList>
    </citation>
    <scope>IDENTIFICATION</scope>
</reference>
<dbReference type="WBParaSite" id="SMUV_0000570201-mRNA-1">
    <property type="protein sequence ID" value="SMUV_0000570201-mRNA-1"/>
    <property type="gene ID" value="SMUV_0000570201"/>
</dbReference>
<sequence length="265" mass="29823">MAFRKSTLVSLTKLATVRYSYHAAQDDELNLKVDDVIEVIEDAESGWMKGKLRSTGQVGLFPTNFVQFSGIALFFNCPTKFLFMIVDNSPEALQRPALTDNQKKRAAPIFNSSVGKKEMARVLYPYTPNHDDELALKEVGTMITVVKKTCSDPGWFLGEIDGKRGLIPDNFVEFIKVPATSSEEKKTSAPAVCYRIVNGLLKYEEGPADTRVDGPLEHITTSRPKQPNKRPPSTIFNKRVRICKLLDLANVLLLKENLYVYIYKK</sequence>
<dbReference type="GO" id="GO:0007015">
    <property type="term" value="P:actin filament organization"/>
    <property type="evidence" value="ECO:0007669"/>
    <property type="project" value="TreeGrafter"/>
</dbReference>
<feature type="domain" description="SH3" evidence="4">
    <location>
        <begin position="10"/>
        <end position="71"/>
    </location>
</feature>
<dbReference type="PROSITE" id="PS50002">
    <property type="entry name" value="SH3"/>
    <property type="match status" value="2"/>
</dbReference>
<dbReference type="Pfam" id="PF14604">
    <property type="entry name" value="SH3_9"/>
    <property type="match status" value="2"/>
</dbReference>
<evidence type="ECO:0000256" key="1">
    <source>
        <dbReference type="ARBA" id="ARBA00022443"/>
    </source>
</evidence>
<dbReference type="GO" id="GO:0016477">
    <property type="term" value="P:cell migration"/>
    <property type="evidence" value="ECO:0007669"/>
    <property type="project" value="TreeGrafter"/>
</dbReference>
<evidence type="ECO:0000313" key="5">
    <source>
        <dbReference type="Proteomes" id="UP000046393"/>
    </source>
</evidence>
<dbReference type="AlphaFoldDB" id="A0A0N5AMA0"/>
<keyword evidence="5" id="KW-1185">Reference proteome</keyword>
<dbReference type="PANTHER" id="PTHR14167:SF92">
    <property type="entry name" value="CIN85 AND CD2AP RELATED, ISOFORM J"/>
    <property type="match status" value="1"/>
</dbReference>
<evidence type="ECO:0000259" key="4">
    <source>
        <dbReference type="PROSITE" id="PS50002"/>
    </source>
</evidence>
<proteinExistence type="predicted"/>
<dbReference type="STRING" id="451379.A0A0N5AMA0"/>
<name>A0A0N5AMA0_9BILA</name>
<accession>A0A0N5AMA0</accession>
<dbReference type="InterPro" id="IPR050384">
    <property type="entry name" value="Endophilin_SH3RF"/>
</dbReference>
<dbReference type="SUPFAM" id="SSF50044">
    <property type="entry name" value="SH3-domain"/>
    <property type="match status" value="2"/>
</dbReference>
<dbReference type="SMART" id="SM00326">
    <property type="entry name" value="SH3"/>
    <property type="match status" value="2"/>
</dbReference>
<evidence type="ECO:0000313" key="6">
    <source>
        <dbReference type="WBParaSite" id="SMUV_0000570201-mRNA-1"/>
    </source>
</evidence>
<dbReference type="Gene3D" id="2.30.30.40">
    <property type="entry name" value="SH3 Domains"/>
    <property type="match status" value="2"/>
</dbReference>
<protein>
    <submittedName>
        <fullName evidence="6">SH3 domain-containing protein</fullName>
    </submittedName>
</protein>
<evidence type="ECO:0000256" key="2">
    <source>
        <dbReference type="PROSITE-ProRule" id="PRU00192"/>
    </source>
</evidence>
<organism evidence="5 6">
    <name type="scientific">Syphacia muris</name>
    <dbReference type="NCBI Taxonomy" id="451379"/>
    <lineage>
        <taxon>Eukaryota</taxon>
        <taxon>Metazoa</taxon>
        <taxon>Ecdysozoa</taxon>
        <taxon>Nematoda</taxon>
        <taxon>Chromadorea</taxon>
        <taxon>Rhabditida</taxon>
        <taxon>Spirurina</taxon>
        <taxon>Oxyuridomorpha</taxon>
        <taxon>Oxyuroidea</taxon>
        <taxon>Oxyuridae</taxon>
        <taxon>Syphacia</taxon>
    </lineage>
</organism>
<feature type="region of interest" description="Disordered" evidence="3">
    <location>
        <begin position="212"/>
        <end position="233"/>
    </location>
</feature>
<dbReference type="InterPro" id="IPR001452">
    <property type="entry name" value="SH3_domain"/>
</dbReference>
<evidence type="ECO:0000256" key="3">
    <source>
        <dbReference type="SAM" id="MobiDB-lite"/>
    </source>
</evidence>
<dbReference type="InterPro" id="IPR036028">
    <property type="entry name" value="SH3-like_dom_sf"/>
</dbReference>
<keyword evidence="1 2" id="KW-0728">SH3 domain</keyword>